<keyword evidence="6 11" id="KW-0547">Nucleotide-binding</keyword>
<comment type="function">
    <text evidence="11">Catalyzes the phosphorylation of the hydroxyl group of 4-methyl-5-beta-hydroxyethylthiazole (THZ).</text>
</comment>
<dbReference type="PRINTS" id="PR01099">
    <property type="entry name" value="HYETHTZKNASE"/>
</dbReference>
<feature type="binding site" evidence="11">
    <location>
        <position position="44"/>
    </location>
    <ligand>
        <name>substrate</name>
    </ligand>
</feature>
<comment type="similarity">
    <text evidence="11">Belongs to the Thz kinase family.</text>
</comment>
<dbReference type="SUPFAM" id="SSF53613">
    <property type="entry name" value="Ribokinase-like"/>
    <property type="match status" value="1"/>
</dbReference>
<accession>A0A7W0HL36</accession>
<sequence>MENKTIELLGQIRTDAPLVHNITNFVVMNSSANILLALGASPVMAHSADEVGEMAAMAGALVLNIGTLDQCWLDAMICAGLAANEKGIPVVLDPVGAGATQFRTHAVEKIMSACRVSVVRGNVSEVLSLGSADVQTRGVESSLGLSDAVAADLKALAYSKRCIMAVSGKEDCITDGDRVFRVENGHHLMTRVTGTGCGLSAVTAAFCAVASERLLEATVAAFAFYGRCGELAAAAFDRPGSFYTAFLDCLYSAGEAEITRGLKITESAGVSPGAGGSG</sequence>
<keyword evidence="8 11" id="KW-0067">ATP-binding</keyword>
<keyword evidence="5 11" id="KW-0479">Metal-binding</keyword>
<dbReference type="PIRSF" id="PIRSF000513">
    <property type="entry name" value="Thz_kinase"/>
    <property type="match status" value="1"/>
</dbReference>
<feature type="binding site" evidence="11">
    <location>
        <position position="120"/>
    </location>
    <ligand>
        <name>ATP</name>
        <dbReference type="ChEBI" id="CHEBI:30616"/>
    </ligand>
</feature>
<keyword evidence="10 11" id="KW-0784">Thiamine biosynthesis</keyword>
<dbReference type="EC" id="2.7.1.50" evidence="11"/>
<comment type="cofactor">
    <cofactor evidence="2 11">
        <name>Mg(2+)</name>
        <dbReference type="ChEBI" id="CHEBI:18420"/>
    </cofactor>
</comment>
<name>A0A7W0HL36_9BACT</name>
<organism evidence="12 13">
    <name type="scientific">Desulfosalsimonas propionicica</name>
    <dbReference type="NCBI Taxonomy" id="332175"/>
    <lineage>
        <taxon>Bacteria</taxon>
        <taxon>Pseudomonadati</taxon>
        <taxon>Thermodesulfobacteriota</taxon>
        <taxon>Desulfobacteria</taxon>
        <taxon>Desulfobacterales</taxon>
        <taxon>Desulfosalsimonadaceae</taxon>
        <taxon>Desulfosalsimonas</taxon>
    </lineage>
</organism>
<dbReference type="GO" id="GO:0009229">
    <property type="term" value="P:thiamine diphosphate biosynthetic process"/>
    <property type="evidence" value="ECO:0007669"/>
    <property type="project" value="UniProtKB-UniRule"/>
</dbReference>
<protein>
    <recommendedName>
        <fullName evidence="11">Hydroxyethylthiazole kinase</fullName>
        <ecNumber evidence="11">2.7.1.50</ecNumber>
    </recommendedName>
    <alternativeName>
        <fullName evidence="11">4-methyl-5-beta-hydroxyethylthiazole kinase</fullName>
        <shortName evidence="11">TH kinase</shortName>
        <shortName evidence="11">Thz kinase</shortName>
    </alternativeName>
</protein>
<evidence type="ECO:0000256" key="9">
    <source>
        <dbReference type="ARBA" id="ARBA00022842"/>
    </source>
</evidence>
<dbReference type="GO" id="GO:0005524">
    <property type="term" value="F:ATP binding"/>
    <property type="evidence" value="ECO:0007669"/>
    <property type="project" value="UniProtKB-UniRule"/>
</dbReference>
<evidence type="ECO:0000313" key="13">
    <source>
        <dbReference type="Proteomes" id="UP000525298"/>
    </source>
</evidence>
<keyword evidence="13" id="KW-1185">Reference proteome</keyword>
<dbReference type="GO" id="GO:0004417">
    <property type="term" value="F:hydroxyethylthiazole kinase activity"/>
    <property type="evidence" value="ECO:0007669"/>
    <property type="project" value="UniProtKB-UniRule"/>
</dbReference>
<evidence type="ECO:0000256" key="5">
    <source>
        <dbReference type="ARBA" id="ARBA00022723"/>
    </source>
</evidence>
<comment type="catalytic activity">
    <reaction evidence="1 11">
        <text>5-(2-hydroxyethyl)-4-methylthiazole + ATP = 4-methyl-5-(2-phosphooxyethyl)-thiazole + ADP + H(+)</text>
        <dbReference type="Rhea" id="RHEA:24212"/>
        <dbReference type="ChEBI" id="CHEBI:15378"/>
        <dbReference type="ChEBI" id="CHEBI:17957"/>
        <dbReference type="ChEBI" id="CHEBI:30616"/>
        <dbReference type="ChEBI" id="CHEBI:58296"/>
        <dbReference type="ChEBI" id="CHEBI:456216"/>
        <dbReference type="EC" id="2.7.1.50"/>
    </reaction>
</comment>
<evidence type="ECO:0000256" key="7">
    <source>
        <dbReference type="ARBA" id="ARBA00022777"/>
    </source>
</evidence>
<dbReference type="CDD" id="cd01170">
    <property type="entry name" value="THZ_kinase"/>
    <property type="match status" value="1"/>
</dbReference>
<dbReference type="HAMAP" id="MF_00228">
    <property type="entry name" value="Thz_kinase"/>
    <property type="match status" value="1"/>
</dbReference>
<dbReference type="EMBL" id="JACDUS010000005">
    <property type="protein sequence ID" value="MBA2881882.1"/>
    <property type="molecule type" value="Genomic_DNA"/>
</dbReference>
<dbReference type="GO" id="GO:0009228">
    <property type="term" value="P:thiamine biosynthetic process"/>
    <property type="evidence" value="ECO:0007669"/>
    <property type="project" value="UniProtKB-KW"/>
</dbReference>
<dbReference type="InterPro" id="IPR000417">
    <property type="entry name" value="Hyethyz_kinase"/>
</dbReference>
<comment type="pathway">
    <text evidence="3 11">Cofactor biosynthesis; thiamine diphosphate biosynthesis; 4-methyl-5-(2-phosphoethyl)-thiazole from 5-(2-hydroxyethyl)-4-methylthiazole: step 1/1.</text>
</comment>
<feature type="binding site" evidence="11">
    <location>
        <position position="167"/>
    </location>
    <ligand>
        <name>ATP</name>
        <dbReference type="ChEBI" id="CHEBI:30616"/>
    </ligand>
</feature>
<dbReference type="UniPathway" id="UPA00060">
    <property type="reaction ID" value="UER00139"/>
</dbReference>
<evidence type="ECO:0000256" key="10">
    <source>
        <dbReference type="ARBA" id="ARBA00022977"/>
    </source>
</evidence>
<evidence type="ECO:0000256" key="6">
    <source>
        <dbReference type="ARBA" id="ARBA00022741"/>
    </source>
</evidence>
<feature type="binding site" evidence="11">
    <location>
        <position position="194"/>
    </location>
    <ligand>
        <name>substrate</name>
    </ligand>
</feature>
<evidence type="ECO:0000256" key="3">
    <source>
        <dbReference type="ARBA" id="ARBA00004868"/>
    </source>
</evidence>
<dbReference type="NCBIfam" id="NF006830">
    <property type="entry name" value="PRK09355.1"/>
    <property type="match status" value="1"/>
</dbReference>
<dbReference type="AlphaFoldDB" id="A0A7W0HL36"/>
<keyword evidence="9 11" id="KW-0460">Magnesium</keyword>
<evidence type="ECO:0000256" key="2">
    <source>
        <dbReference type="ARBA" id="ARBA00001946"/>
    </source>
</evidence>
<reference evidence="12 13" key="1">
    <citation type="submission" date="2020-07" db="EMBL/GenBank/DDBJ databases">
        <title>Genomic Encyclopedia of Type Strains, Phase IV (KMG-IV): sequencing the most valuable type-strain genomes for metagenomic binning, comparative biology and taxonomic classification.</title>
        <authorList>
            <person name="Goeker M."/>
        </authorList>
    </citation>
    <scope>NUCLEOTIDE SEQUENCE [LARGE SCALE GENOMIC DNA]</scope>
    <source>
        <strain evidence="12 13">DSM 17721</strain>
    </source>
</reference>
<evidence type="ECO:0000256" key="8">
    <source>
        <dbReference type="ARBA" id="ARBA00022840"/>
    </source>
</evidence>
<gene>
    <name evidence="11" type="primary">thiM</name>
    <name evidence="12" type="ORF">HNR65_002213</name>
</gene>
<keyword evidence="4 11" id="KW-0808">Transferase</keyword>
<evidence type="ECO:0000313" key="12">
    <source>
        <dbReference type="EMBL" id="MBA2881882.1"/>
    </source>
</evidence>
<keyword evidence="7 11" id="KW-0418">Kinase</keyword>
<dbReference type="NCBIfam" id="TIGR00694">
    <property type="entry name" value="thiM"/>
    <property type="match status" value="1"/>
</dbReference>
<dbReference type="InterPro" id="IPR029056">
    <property type="entry name" value="Ribokinase-like"/>
</dbReference>
<evidence type="ECO:0000256" key="1">
    <source>
        <dbReference type="ARBA" id="ARBA00001771"/>
    </source>
</evidence>
<dbReference type="Proteomes" id="UP000525298">
    <property type="component" value="Unassembled WGS sequence"/>
</dbReference>
<dbReference type="Pfam" id="PF02110">
    <property type="entry name" value="HK"/>
    <property type="match status" value="1"/>
</dbReference>
<dbReference type="GO" id="GO:0000287">
    <property type="term" value="F:magnesium ion binding"/>
    <property type="evidence" value="ECO:0007669"/>
    <property type="project" value="UniProtKB-UniRule"/>
</dbReference>
<dbReference type="RefSeq" id="WP_181551525.1">
    <property type="nucleotide sequence ID" value="NZ_JACDUS010000005.1"/>
</dbReference>
<comment type="caution">
    <text evidence="12">The sequence shown here is derived from an EMBL/GenBank/DDBJ whole genome shotgun (WGS) entry which is preliminary data.</text>
</comment>
<proteinExistence type="inferred from homology"/>
<evidence type="ECO:0000256" key="11">
    <source>
        <dbReference type="HAMAP-Rule" id="MF_00228"/>
    </source>
</evidence>
<evidence type="ECO:0000256" key="4">
    <source>
        <dbReference type="ARBA" id="ARBA00022679"/>
    </source>
</evidence>
<dbReference type="Gene3D" id="3.40.1190.20">
    <property type="match status" value="1"/>
</dbReference>